<dbReference type="InterPro" id="IPR036322">
    <property type="entry name" value="WD40_repeat_dom_sf"/>
</dbReference>
<feature type="repeat" description="WD" evidence="6">
    <location>
        <begin position="636"/>
        <end position="677"/>
    </location>
</feature>
<feature type="repeat" description="WD" evidence="6">
    <location>
        <begin position="930"/>
        <end position="971"/>
    </location>
</feature>
<organism evidence="8 9">
    <name type="scientific">Curvularia kusanoi</name>
    <name type="common">Cochliobolus kusanoi</name>
    <dbReference type="NCBI Taxonomy" id="90978"/>
    <lineage>
        <taxon>Eukaryota</taxon>
        <taxon>Fungi</taxon>
        <taxon>Dikarya</taxon>
        <taxon>Ascomycota</taxon>
        <taxon>Pezizomycotina</taxon>
        <taxon>Dothideomycetes</taxon>
        <taxon>Pleosporomycetidae</taxon>
        <taxon>Pleosporales</taxon>
        <taxon>Pleosporineae</taxon>
        <taxon>Pleosporaceae</taxon>
        <taxon>Curvularia</taxon>
    </lineage>
</organism>
<comment type="caution">
    <text evidence="8">The sequence shown here is derived from an EMBL/GenBank/DDBJ whole genome shotgun (WGS) entry which is preliminary data.</text>
</comment>
<dbReference type="InterPro" id="IPR001680">
    <property type="entry name" value="WD40_rpt"/>
</dbReference>
<dbReference type="PRINTS" id="PR00320">
    <property type="entry name" value="GPROTEINBRPT"/>
</dbReference>
<protein>
    <recommendedName>
        <fullName evidence="4">Mitochondrial division protein 1</fullName>
    </recommendedName>
</protein>
<gene>
    <name evidence="8" type="ORF">E8E13_011392</name>
</gene>
<dbReference type="InterPro" id="IPR019775">
    <property type="entry name" value="WD40_repeat_CS"/>
</dbReference>
<evidence type="ECO:0000256" key="5">
    <source>
        <dbReference type="ARBA" id="ARBA00043913"/>
    </source>
</evidence>
<evidence type="ECO:0000313" key="9">
    <source>
        <dbReference type="Proteomes" id="UP000801428"/>
    </source>
</evidence>
<dbReference type="SUPFAM" id="SSF52540">
    <property type="entry name" value="P-loop containing nucleoside triphosphate hydrolases"/>
    <property type="match status" value="1"/>
</dbReference>
<evidence type="ECO:0000256" key="6">
    <source>
        <dbReference type="PROSITE-ProRule" id="PRU00221"/>
    </source>
</evidence>
<evidence type="ECO:0000256" key="1">
    <source>
        <dbReference type="ARBA" id="ARBA00022574"/>
    </source>
</evidence>
<proteinExistence type="inferred from homology"/>
<dbReference type="Pfam" id="PF00400">
    <property type="entry name" value="WD40"/>
    <property type="match status" value="12"/>
</dbReference>
<feature type="repeat" description="WD" evidence="6">
    <location>
        <begin position="971"/>
        <end position="1012"/>
    </location>
</feature>
<dbReference type="PANTHER" id="PTHR22847">
    <property type="entry name" value="WD40 REPEAT PROTEIN"/>
    <property type="match status" value="1"/>
</dbReference>
<dbReference type="PROSITE" id="PS50837">
    <property type="entry name" value="NACHT"/>
    <property type="match status" value="1"/>
</dbReference>
<dbReference type="Proteomes" id="UP000801428">
    <property type="component" value="Unassembled WGS sequence"/>
</dbReference>
<feature type="repeat" description="WD" evidence="6">
    <location>
        <begin position="762"/>
        <end position="803"/>
    </location>
</feature>
<evidence type="ECO:0000313" key="8">
    <source>
        <dbReference type="EMBL" id="KAF3010002.1"/>
    </source>
</evidence>
<dbReference type="PROSITE" id="PS50294">
    <property type="entry name" value="WD_REPEATS_REGION"/>
    <property type="match status" value="11"/>
</dbReference>
<evidence type="ECO:0000259" key="7">
    <source>
        <dbReference type="PROSITE" id="PS50837"/>
    </source>
</evidence>
<dbReference type="InterPro" id="IPR015943">
    <property type="entry name" value="WD40/YVTN_repeat-like_dom_sf"/>
</dbReference>
<dbReference type="CDD" id="cd00200">
    <property type="entry name" value="WD40"/>
    <property type="match status" value="2"/>
</dbReference>
<feature type="domain" description="NACHT" evidence="7">
    <location>
        <begin position="88"/>
        <end position="235"/>
    </location>
</feature>
<dbReference type="PANTHER" id="PTHR22847:SF637">
    <property type="entry name" value="WD REPEAT DOMAIN 5B"/>
    <property type="match status" value="1"/>
</dbReference>
<evidence type="ECO:0000256" key="2">
    <source>
        <dbReference type="ARBA" id="ARBA00022737"/>
    </source>
</evidence>
<evidence type="ECO:0000256" key="3">
    <source>
        <dbReference type="ARBA" id="ARBA00038415"/>
    </source>
</evidence>
<dbReference type="EMBL" id="SWKU01000002">
    <property type="protein sequence ID" value="KAF3010002.1"/>
    <property type="molecule type" value="Genomic_DNA"/>
</dbReference>
<reference evidence="8" key="1">
    <citation type="submission" date="2019-04" db="EMBL/GenBank/DDBJ databases">
        <title>Sequencing of skin fungus with MAO and IRED activity.</title>
        <authorList>
            <person name="Marsaioli A.J."/>
            <person name="Bonatto J.M.C."/>
            <person name="Reis Junior O."/>
        </authorList>
    </citation>
    <scope>NUCLEOTIDE SEQUENCE</scope>
    <source>
        <strain evidence="8">30M1</strain>
    </source>
</reference>
<name>A0A9P4TLT2_CURKU</name>
<dbReference type="GO" id="GO:1990234">
    <property type="term" value="C:transferase complex"/>
    <property type="evidence" value="ECO:0007669"/>
    <property type="project" value="UniProtKB-ARBA"/>
</dbReference>
<keyword evidence="2" id="KW-0677">Repeat</keyword>
<dbReference type="InterPro" id="IPR027417">
    <property type="entry name" value="P-loop_NTPase"/>
</dbReference>
<feature type="repeat" description="WD" evidence="6">
    <location>
        <begin position="1012"/>
        <end position="1053"/>
    </location>
</feature>
<feature type="repeat" description="WD" evidence="6">
    <location>
        <begin position="887"/>
        <end position="928"/>
    </location>
</feature>
<dbReference type="SUPFAM" id="SSF50978">
    <property type="entry name" value="WD40 repeat-like"/>
    <property type="match status" value="2"/>
</dbReference>
<feature type="repeat" description="WD" evidence="6">
    <location>
        <begin position="720"/>
        <end position="761"/>
    </location>
</feature>
<dbReference type="InterPro" id="IPR007111">
    <property type="entry name" value="NACHT_NTPase"/>
</dbReference>
<feature type="repeat" description="WD" evidence="6">
    <location>
        <begin position="1053"/>
        <end position="1086"/>
    </location>
</feature>
<comment type="function">
    <text evidence="5">Involved in mitochondrial fission. Acts as an adapter protein required to form mitochondrial fission complexes. Formation of these complexes is required to promote constriction and fission of the mitochondrial compartment at a late step in mitochondrial division.</text>
</comment>
<dbReference type="Gene3D" id="2.130.10.10">
    <property type="entry name" value="YVTN repeat-like/Quinoprotein amine dehydrogenase"/>
    <property type="match status" value="4"/>
</dbReference>
<dbReference type="AlphaFoldDB" id="A0A9P4TLT2"/>
<accession>A0A9P4TLT2</accession>
<evidence type="ECO:0000256" key="4">
    <source>
        <dbReference type="ARBA" id="ARBA00039789"/>
    </source>
</evidence>
<dbReference type="PROSITE" id="PS50082">
    <property type="entry name" value="WD_REPEATS_2"/>
    <property type="match status" value="12"/>
</dbReference>
<keyword evidence="9" id="KW-1185">Reference proteome</keyword>
<sequence length="1268" mass="140343">MSLAGITSITITDNVALPGSIQNNNVHIYSPATTEEEINKACLKKLDQPTPLEAKEELKSKDKLLDELIEWILKDPRYEKWQTDKGVFLLWIKGGAGKGKTMMSIGLIEQLEQASCNRTSLVAYFFCQNAKEKQNNLVSVLKGLITCLVEQQKDLYERLRCRWDSKNGKFTQDLTSWHVLWCIFKEMLMRCKTKTVYVVIDALDECPDKEMAKFLRAITRTGFMSNVKWLVTSRPFDIATRELLGPPDQVAISLDEKSEQLAGLVRVYIAKKTSDLDRLKQYPSGLREQVEKILAAKAEGTYLWVSLVCKRLENVRKNAGVLAAIETLPPGLKPFYQRILYELCRKDSDDESVADVEDDLALEEDPDIVEENVRFLKTVLTVYHPVKQDEILSAIGLQIDDKRMGRLVERCASFITKQGDSIGFVHESAREFLMQEGQATLSSYERWEHIEIALSCVSCLSEELKVNLGNLPRYDSGGSTKRLQDVMGKKRSAKIRYAATFWARHLADAIPNALVLEALGDRGKVTSFLDCKLLEWFECLSLLNRLPHAVEALSLLVRLIKASSPLLSFVQDATRFLLQHYSHVTMWPLQLYSSAITLSPKASLVVRKATEDKKPPRWLKAFPQVKSKWEPLVQTLRGHSLSVTTVVFSQDGTCIASSSQDSTIRLWSATTGDHLKTLGGHLDCVTSVAFLPDNQRIVSGSFDQTVKLWDLASGECQMTLKGHEDSVTAVAVRFDGEQIASASSDKTIKLWDTKLGKLQETLKGHSDAVTALAFTRVGTHIASASSDQTIKVWDITTSSCEMTLKGHFGSVRSVAVSPDGRQIASVSYDKTVRLWDAATGKLRMTLEHPYSSTTAVAFSPDSLYVTSGCHNTVYIWNTTTGVCTKTLKGHSGVITAVTFSPNSTRIASSSDDQTINLWDSTAGEYEAHPVSGHSNEVIIVVFSLDGRYIASGSYDNTVKLWNTSTGAHATFRGHFNWVHALAFSHDGKTLASGSGDKAIRLWNTSTGACKTLEGHSGTVTAVAFSPNGKYLASASVDRTVMLWDTDSGSYTRFEGHSDWTTTVSFSPDGRHVASGSDDKSIRLWDLGGTCKGTLRSHSGSVTAVAWSADGAQLASASHGRTVRLWDVSRVLRRSKFPGNIFSSHTKATVQREMSSHQVVTNLRYSENGETLITNVGALSIGGTGSNTNDGRSRALKQLWVGDMWLCYGTTRLLRLASDSQPRCQDTHDDRIAIGLSNGQVLMFEIDREMLDGDLTTREYGLEQYHGGL</sequence>
<dbReference type="OrthoDB" id="538223at2759"/>
<feature type="repeat" description="WD" evidence="6">
    <location>
        <begin position="678"/>
        <end position="719"/>
    </location>
</feature>
<feature type="repeat" description="WD" evidence="6">
    <location>
        <begin position="846"/>
        <end position="886"/>
    </location>
</feature>
<dbReference type="InterPro" id="IPR056884">
    <property type="entry name" value="NPHP3-like_N"/>
</dbReference>
<dbReference type="SMART" id="SM00320">
    <property type="entry name" value="WD40"/>
    <property type="match status" value="12"/>
</dbReference>
<feature type="repeat" description="WD" evidence="6">
    <location>
        <begin position="1094"/>
        <end position="1128"/>
    </location>
</feature>
<dbReference type="InterPro" id="IPR020472">
    <property type="entry name" value="WD40_PAC1"/>
</dbReference>
<dbReference type="PROSITE" id="PS00678">
    <property type="entry name" value="WD_REPEATS_1"/>
    <property type="match status" value="7"/>
</dbReference>
<dbReference type="Gene3D" id="3.40.50.300">
    <property type="entry name" value="P-loop containing nucleotide triphosphate hydrolases"/>
    <property type="match status" value="1"/>
</dbReference>
<dbReference type="GO" id="GO:0005634">
    <property type="term" value="C:nucleus"/>
    <property type="evidence" value="ECO:0007669"/>
    <property type="project" value="TreeGrafter"/>
</dbReference>
<comment type="similarity">
    <text evidence="3">Belongs to the WD repeat MDV1/CAF4 family.</text>
</comment>
<feature type="repeat" description="WD" evidence="6">
    <location>
        <begin position="804"/>
        <end position="845"/>
    </location>
</feature>
<dbReference type="Pfam" id="PF24883">
    <property type="entry name" value="NPHP3_N"/>
    <property type="match status" value="1"/>
</dbReference>
<keyword evidence="1 6" id="KW-0853">WD repeat</keyword>